<keyword evidence="5 8" id="KW-0560">Oxidoreductase</keyword>
<dbReference type="HAMAP" id="MF_00087">
    <property type="entry name" value="Glu_tRNA_reductase"/>
    <property type="match status" value="1"/>
</dbReference>
<evidence type="ECO:0000256" key="2">
    <source>
        <dbReference type="ARBA" id="ARBA00005916"/>
    </source>
</evidence>
<evidence type="ECO:0000256" key="1">
    <source>
        <dbReference type="ARBA" id="ARBA00005059"/>
    </source>
</evidence>
<keyword evidence="6 8" id="KW-0627">Porphyrin biosynthesis</keyword>
<evidence type="ECO:0000256" key="3">
    <source>
        <dbReference type="ARBA" id="ARBA00012970"/>
    </source>
</evidence>
<dbReference type="GO" id="GO:0008883">
    <property type="term" value="F:glutamyl-tRNA reductase activity"/>
    <property type="evidence" value="ECO:0007669"/>
    <property type="project" value="UniProtKB-UniRule"/>
</dbReference>
<dbReference type="Pfam" id="PF01488">
    <property type="entry name" value="Shikimate_DH"/>
    <property type="match status" value="1"/>
</dbReference>
<dbReference type="UniPathway" id="UPA00251">
    <property type="reaction ID" value="UER00316"/>
</dbReference>
<protein>
    <recommendedName>
        <fullName evidence="3 8">Glutamyl-tRNA reductase</fullName>
        <shortName evidence="8">GluTR</shortName>
        <ecNumber evidence="3 8">1.2.1.70</ecNumber>
    </recommendedName>
</protein>
<keyword evidence="4 8" id="KW-0521">NADP</keyword>
<dbReference type="PANTHER" id="PTHR43013">
    <property type="entry name" value="GLUTAMYL-TRNA REDUCTASE"/>
    <property type="match status" value="1"/>
</dbReference>
<sequence length="405" mass="45063">MELQLFGINHKTTKLSERELFIINESNEEEFKNFISTTFNGQIESFFALSTCNRTEIYFYAQELMSETVMKKTAEFLGCSQSIIQDSYKLDGIKALEHMCCVASGLDSQVLGEQEIFGQFKKAVQSFVDLQVVHGTFQQIIDEAISIAKAARAETSIGVNPLSVSGLALKIVKEIFEEPQQQQVTVVGAGQMAIGVLEHFYSNGIQKIHAINRTNKTLNISESLQLHTSNLSQLATAIITTDILVASISTPLPIIGKGLIENAFRQRKNKPMLLIDLGVPRNIEDQVRDIENAYLFSIEDMEKVTQENLGERTSEAKKAHTLIVKKAALVASKISIKNIRSKAYLALTSIAKSLSDESIERISQSQDPLQEVQQIHQLSDDQLQCLSTQTPHAILSMIKEIRSAK</sequence>
<dbReference type="PIRSF" id="PIRSF000445">
    <property type="entry name" value="4pyrrol_synth_GluRdtase"/>
    <property type="match status" value="1"/>
</dbReference>
<evidence type="ECO:0000256" key="10">
    <source>
        <dbReference type="PIRSR" id="PIRSR000445-2"/>
    </source>
</evidence>
<gene>
    <name evidence="8" type="primary">hemA</name>
    <name evidence="15" type="ORF">ABR63_06530</name>
</gene>
<feature type="active site" description="Nucleophile" evidence="8 9">
    <location>
        <position position="52"/>
    </location>
</feature>
<dbReference type="SUPFAM" id="SSF69742">
    <property type="entry name" value="Glutamyl tRNA-reductase catalytic, N-terminal domain"/>
    <property type="match status" value="1"/>
</dbReference>
<dbReference type="Pfam" id="PF05201">
    <property type="entry name" value="GlutR_N"/>
    <property type="match status" value="1"/>
</dbReference>
<comment type="miscellaneous">
    <text evidence="8">During catalysis, the active site Cys acts as a nucleophile attacking the alpha-carbonyl group of tRNA-bound glutamate with the formation of a thioester intermediate between enzyme and glutamate, and the concomitant release of tRNA(Glu). The thioester intermediate is finally reduced by direct hydride transfer from NADPH, to form the product GSA.</text>
</comment>
<proteinExistence type="inferred from homology"/>
<dbReference type="Gene3D" id="3.40.50.720">
    <property type="entry name" value="NAD(P)-binding Rossmann-like Domain"/>
    <property type="match status" value="1"/>
</dbReference>
<dbReference type="InterPro" id="IPR000343">
    <property type="entry name" value="4pyrrol_synth_GluRdtase"/>
</dbReference>
<dbReference type="FunFam" id="3.40.50.720:FF:000031">
    <property type="entry name" value="Glutamyl-tRNA reductase"/>
    <property type="match status" value="1"/>
</dbReference>
<organism evidence="15 16">
    <name type="scientific">SAR86 cluster bacterium BACL1 MAG-120920-bin57</name>
    <dbReference type="NCBI Taxonomy" id="1655571"/>
    <lineage>
        <taxon>Bacteria</taxon>
        <taxon>Pseudomonadati</taxon>
        <taxon>Pseudomonadota</taxon>
        <taxon>Gammaproteobacteria</taxon>
        <taxon>SAR86 cluster</taxon>
    </lineage>
</organism>
<feature type="binding site" evidence="8 10">
    <location>
        <position position="119"/>
    </location>
    <ligand>
        <name>substrate</name>
    </ligand>
</feature>
<feature type="binding site" evidence="8 10">
    <location>
        <position position="108"/>
    </location>
    <ligand>
        <name>substrate</name>
    </ligand>
</feature>
<evidence type="ECO:0000256" key="11">
    <source>
        <dbReference type="PIRSR" id="PIRSR000445-3"/>
    </source>
</evidence>
<dbReference type="PANTHER" id="PTHR43013:SF1">
    <property type="entry name" value="GLUTAMYL-TRNA REDUCTASE"/>
    <property type="match status" value="1"/>
</dbReference>
<feature type="site" description="Important for activity" evidence="8 12">
    <location>
        <position position="98"/>
    </location>
</feature>
<dbReference type="EC" id="1.2.1.70" evidence="3 8"/>
<dbReference type="InterPro" id="IPR036343">
    <property type="entry name" value="GluRdtase_N_sf"/>
</dbReference>
<dbReference type="InterPro" id="IPR015895">
    <property type="entry name" value="4pyrrol_synth_GluRdtase_N"/>
</dbReference>
<evidence type="ECO:0000256" key="6">
    <source>
        <dbReference type="ARBA" id="ARBA00023244"/>
    </source>
</evidence>
<evidence type="ECO:0000313" key="16">
    <source>
        <dbReference type="Proteomes" id="UP000050874"/>
    </source>
</evidence>
<evidence type="ECO:0000256" key="7">
    <source>
        <dbReference type="ARBA" id="ARBA00047464"/>
    </source>
</evidence>
<reference evidence="16" key="1">
    <citation type="submission" date="2015-10" db="EMBL/GenBank/DDBJ databases">
        <title>Metagenome-Assembled Genomes uncover a global brackish microbiome.</title>
        <authorList>
            <person name="Hugerth L.W."/>
            <person name="Larsson J."/>
            <person name="Alneberg J."/>
            <person name="Lindh M.V."/>
            <person name="Legrand C."/>
            <person name="Pinhassi J."/>
            <person name="Andersson A."/>
        </authorList>
    </citation>
    <scope>NUCLEOTIDE SEQUENCE [LARGE SCALE GENOMIC DNA]</scope>
</reference>
<evidence type="ECO:0000313" key="15">
    <source>
        <dbReference type="EMBL" id="KRO40959.1"/>
    </source>
</evidence>
<accession>A0A0R2PS04</accession>
<dbReference type="NCBIfam" id="TIGR01035">
    <property type="entry name" value="hemA"/>
    <property type="match status" value="1"/>
</dbReference>
<dbReference type="SUPFAM" id="SSF51735">
    <property type="entry name" value="NAD(P)-binding Rossmann-fold domains"/>
    <property type="match status" value="1"/>
</dbReference>
<feature type="domain" description="Quinate/shikimate 5-dehydrogenase/glutamyl-tRNA reductase" evidence="13">
    <location>
        <begin position="171"/>
        <end position="304"/>
    </location>
</feature>
<feature type="binding site" evidence="8 10">
    <location>
        <begin position="113"/>
        <end position="115"/>
    </location>
    <ligand>
        <name>substrate</name>
    </ligand>
</feature>
<dbReference type="EMBL" id="LIAV01000041">
    <property type="protein sequence ID" value="KRO40959.1"/>
    <property type="molecule type" value="Genomic_DNA"/>
</dbReference>
<comment type="function">
    <text evidence="8">Catalyzes the NADPH-dependent reduction of glutamyl-tRNA(Glu) to glutamate 1-semialdehyde (GSA).</text>
</comment>
<feature type="binding site" evidence="8 10">
    <location>
        <begin position="51"/>
        <end position="54"/>
    </location>
    <ligand>
        <name>substrate</name>
    </ligand>
</feature>
<evidence type="ECO:0000256" key="12">
    <source>
        <dbReference type="PIRSR" id="PIRSR000445-4"/>
    </source>
</evidence>
<dbReference type="GO" id="GO:0050661">
    <property type="term" value="F:NADP binding"/>
    <property type="evidence" value="ECO:0007669"/>
    <property type="project" value="InterPro"/>
</dbReference>
<dbReference type="InterPro" id="IPR006151">
    <property type="entry name" value="Shikm_DH/Glu-tRNA_Rdtase"/>
</dbReference>
<dbReference type="InterPro" id="IPR036291">
    <property type="entry name" value="NAD(P)-bd_dom_sf"/>
</dbReference>
<comment type="pathway">
    <text evidence="1 8">Porphyrin-containing compound metabolism; protoporphyrin-IX biosynthesis; 5-aminolevulinate from L-glutamyl-tRNA(Glu): step 1/2.</text>
</comment>
<comment type="catalytic activity">
    <reaction evidence="7 8">
        <text>(S)-4-amino-5-oxopentanoate + tRNA(Glu) + NADP(+) = L-glutamyl-tRNA(Glu) + NADPH + H(+)</text>
        <dbReference type="Rhea" id="RHEA:12344"/>
        <dbReference type="Rhea" id="RHEA-COMP:9663"/>
        <dbReference type="Rhea" id="RHEA-COMP:9680"/>
        <dbReference type="ChEBI" id="CHEBI:15378"/>
        <dbReference type="ChEBI" id="CHEBI:57501"/>
        <dbReference type="ChEBI" id="CHEBI:57783"/>
        <dbReference type="ChEBI" id="CHEBI:58349"/>
        <dbReference type="ChEBI" id="CHEBI:78442"/>
        <dbReference type="ChEBI" id="CHEBI:78520"/>
        <dbReference type="EC" id="1.2.1.70"/>
    </reaction>
</comment>
<evidence type="ECO:0000256" key="9">
    <source>
        <dbReference type="PIRSR" id="PIRSR000445-1"/>
    </source>
</evidence>
<evidence type="ECO:0000256" key="5">
    <source>
        <dbReference type="ARBA" id="ARBA00023002"/>
    </source>
</evidence>
<dbReference type="Gene3D" id="3.30.460.30">
    <property type="entry name" value="Glutamyl-tRNA reductase, N-terminal domain"/>
    <property type="match status" value="1"/>
</dbReference>
<feature type="domain" description="Glutamyl-tRNA reductase N-terminal" evidence="14">
    <location>
        <begin position="7"/>
        <end position="155"/>
    </location>
</feature>
<comment type="similarity">
    <text evidence="2 8">Belongs to the glutamyl-tRNA reductase family.</text>
</comment>
<evidence type="ECO:0000259" key="14">
    <source>
        <dbReference type="Pfam" id="PF05201"/>
    </source>
</evidence>
<name>A0A0R2PS04_9GAMM</name>
<dbReference type="AlphaFoldDB" id="A0A0R2PS04"/>
<comment type="caution">
    <text evidence="15">The sequence shown here is derived from an EMBL/GenBank/DDBJ whole genome shotgun (WGS) entry which is preliminary data.</text>
</comment>
<evidence type="ECO:0000256" key="8">
    <source>
        <dbReference type="HAMAP-Rule" id="MF_00087"/>
    </source>
</evidence>
<comment type="domain">
    <text evidence="8">Possesses an unusual extended V-shaped dimeric structure with each monomer consisting of three distinct domains arranged along a curved 'spinal' alpha-helix. The N-terminal catalytic domain specifically recognizes the glutamate moiety of the substrate. The second domain is the NADPH-binding domain, and the third C-terminal domain is responsible for dimerization.</text>
</comment>
<comment type="subunit">
    <text evidence="8">Homodimer.</text>
</comment>
<dbReference type="GO" id="GO:0019353">
    <property type="term" value="P:protoporphyrinogen IX biosynthetic process from glutamate"/>
    <property type="evidence" value="ECO:0007669"/>
    <property type="project" value="TreeGrafter"/>
</dbReference>
<feature type="binding site" evidence="8 11">
    <location>
        <begin position="188"/>
        <end position="193"/>
    </location>
    <ligand>
        <name>NADP(+)</name>
        <dbReference type="ChEBI" id="CHEBI:58349"/>
    </ligand>
</feature>
<evidence type="ECO:0000256" key="4">
    <source>
        <dbReference type="ARBA" id="ARBA00022857"/>
    </source>
</evidence>
<evidence type="ECO:0000259" key="13">
    <source>
        <dbReference type="Pfam" id="PF01488"/>
    </source>
</evidence>
<dbReference type="Proteomes" id="UP000050874">
    <property type="component" value="Unassembled WGS sequence"/>
</dbReference>